<dbReference type="PANTHER" id="PTHR39624">
    <property type="entry name" value="PROTEIN INVOLVED IN RIMO-MEDIATED BETA-METHYLTHIOLATION OF RIBOSOMAL PROTEIN S12 YCAO"/>
    <property type="match status" value="1"/>
</dbReference>
<feature type="region of interest" description="Disordered" evidence="1">
    <location>
        <begin position="421"/>
        <end position="449"/>
    </location>
</feature>
<feature type="region of interest" description="Disordered" evidence="1">
    <location>
        <begin position="1"/>
        <end position="38"/>
    </location>
</feature>
<feature type="compositionally biased region" description="Pro residues" evidence="1">
    <location>
        <begin position="1"/>
        <end position="13"/>
    </location>
</feature>
<keyword evidence="4" id="KW-1185">Reference proteome</keyword>
<gene>
    <name evidence="3" type="ORF">F1599_02770</name>
</gene>
<feature type="compositionally biased region" description="Low complexity" evidence="1">
    <location>
        <begin position="440"/>
        <end position="449"/>
    </location>
</feature>
<sequence>MPDPSNQPSPANPATPTSHANQKIQFPGHDGQPLAGRLDMPAGPVKAYALFAHCFTCGKDVVAASRIAQALTQHGIAVLRFDFTGLGGSGGDFANTNFSSNVADLHAAADYMRQHLQAPALLIGHSLGGAAVLAAADGIPEAKAVATIAAPSDPSHVVGLLREHAETIAANGEAEVQLAGRPFRIRKQFLDDVAEQTLLAKVSQLRRALLVMHSPVDETVGIDNASQLFIAARHPKSFVSLDHADHLLTRREDATYVANTIAAWSQRYLGIDAATLPAAAVEEGLVRVEENHAGKFQQQVTVGKHRLLADEPVSFGGLNGGPAPYDLLLAALGACTSMTIRMVAERKGWPLEHISVSLRHEKIHAADCAECDTRDGKVDWIEREVTLRGPLDAQQREALLAIADKCPVHRTLHSEVVVRTRAAPEQGTGEPAMGPGGAGASPAGKAPGG</sequence>
<dbReference type="AlphaFoldDB" id="A0A5M8B9L7"/>
<dbReference type="Proteomes" id="UP000324324">
    <property type="component" value="Unassembled WGS sequence"/>
</dbReference>
<dbReference type="InterPro" id="IPR022742">
    <property type="entry name" value="Hydrolase_4"/>
</dbReference>
<proteinExistence type="predicted"/>
<evidence type="ECO:0000259" key="2">
    <source>
        <dbReference type="Pfam" id="PF12146"/>
    </source>
</evidence>
<dbReference type="Gene3D" id="3.40.50.1820">
    <property type="entry name" value="alpha/beta hydrolase"/>
    <property type="match status" value="1"/>
</dbReference>
<dbReference type="GO" id="GO:0016787">
    <property type="term" value="F:hydrolase activity"/>
    <property type="evidence" value="ECO:0007669"/>
    <property type="project" value="UniProtKB-KW"/>
</dbReference>
<dbReference type="InterPro" id="IPR003718">
    <property type="entry name" value="OsmC/Ohr_fam"/>
</dbReference>
<dbReference type="InterPro" id="IPR036102">
    <property type="entry name" value="OsmC/Ohrsf"/>
</dbReference>
<dbReference type="Pfam" id="PF12146">
    <property type="entry name" value="Hydrolase_4"/>
    <property type="match status" value="1"/>
</dbReference>
<dbReference type="SUPFAM" id="SSF82784">
    <property type="entry name" value="OsmC-like"/>
    <property type="match status" value="1"/>
</dbReference>
<comment type="caution">
    <text evidence="3">The sequence shown here is derived from an EMBL/GenBank/DDBJ whole genome shotgun (WGS) entry which is preliminary data.</text>
</comment>
<protein>
    <submittedName>
        <fullName evidence="3">Alpha/beta fold hydrolase</fullName>
    </submittedName>
</protein>
<evidence type="ECO:0000256" key="1">
    <source>
        <dbReference type="SAM" id="MobiDB-lite"/>
    </source>
</evidence>
<evidence type="ECO:0000313" key="4">
    <source>
        <dbReference type="Proteomes" id="UP000324324"/>
    </source>
</evidence>
<dbReference type="InterPro" id="IPR029058">
    <property type="entry name" value="AB_hydrolase_fold"/>
</dbReference>
<dbReference type="RefSeq" id="WP_150082166.1">
    <property type="nucleotide sequence ID" value="NZ_VWRN01000013.1"/>
</dbReference>
<dbReference type="PANTHER" id="PTHR39624:SF2">
    <property type="entry name" value="OSMC-LIKE PROTEIN"/>
    <property type="match status" value="1"/>
</dbReference>
<dbReference type="InterPro" id="IPR015946">
    <property type="entry name" value="KH_dom-like_a/b"/>
</dbReference>
<reference evidence="3 4" key="1">
    <citation type="submission" date="2019-09" db="EMBL/GenBank/DDBJ databases">
        <title>Isolation of a novel species in the genus Cupriavidus from patients with sepsis using whole genome sequencing.</title>
        <authorList>
            <person name="Kweon O.J."/>
            <person name="Lee M.-K."/>
        </authorList>
    </citation>
    <scope>NUCLEOTIDE SEQUENCE [LARGE SCALE GENOMIC DNA]</scope>
    <source>
        <strain evidence="3 4">MKL-01</strain>
    </source>
</reference>
<accession>A0A5M8B9L7</accession>
<name>A0A5M8B9L7_9BURK</name>
<dbReference type="EMBL" id="VWRN01000013">
    <property type="protein sequence ID" value="KAA6131071.1"/>
    <property type="molecule type" value="Genomic_DNA"/>
</dbReference>
<evidence type="ECO:0000313" key="3">
    <source>
        <dbReference type="EMBL" id="KAA6131071.1"/>
    </source>
</evidence>
<feature type="domain" description="Serine aminopeptidase S33" evidence="2">
    <location>
        <begin position="64"/>
        <end position="150"/>
    </location>
</feature>
<organism evidence="3 4">
    <name type="scientific">Cupriavidus cauae</name>
    <dbReference type="NCBI Taxonomy" id="2608999"/>
    <lineage>
        <taxon>Bacteria</taxon>
        <taxon>Pseudomonadati</taxon>
        <taxon>Pseudomonadota</taxon>
        <taxon>Betaproteobacteria</taxon>
        <taxon>Burkholderiales</taxon>
        <taxon>Burkholderiaceae</taxon>
        <taxon>Cupriavidus</taxon>
    </lineage>
</organism>
<dbReference type="SUPFAM" id="SSF53474">
    <property type="entry name" value="alpha/beta-Hydrolases"/>
    <property type="match status" value="1"/>
</dbReference>
<dbReference type="FunFam" id="3.40.50.1820:FF:000487">
    <property type="entry name" value="Dienelactone hydrolase"/>
    <property type="match status" value="1"/>
</dbReference>
<dbReference type="Pfam" id="PF02566">
    <property type="entry name" value="OsmC"/>
    <property type="match status" value="1"/>
</dbReference>
<keyword evidence="3" id="KW-0378">Hydrolase</keyword>
<dbReference type="Gene3D" id="3.30.300.20">
    <property type="match status" value="1"/>
</dbReference>
<feature type="compositionally biased region" description="Polar residues" evidence="1">
    <location>
        <begin position="14"/>
        <end position="24"/>
    </location>
</feature>